<dbReference type="OrthoDB" id="9792284at2"/>
<keyword evidence="4" id="KW-1185">Reference proteome</keyword>
<dbReference type="STRING" id="204669.Acid345_2316"/>
<dbReference type="InterPro" id="IPR002818">
    <property type="entry name" value="DJ-1/PfpI"/>
</dbReference>
<dbReference type="AlphaFoldDB" id="Q1IP83"/>
<proteinExistence type="inferred from homology"/>
<dbReference type="EMBL" id="CP000360">
    <property type="protein sequence ID" value="ABF41317.1"/>
    <property type="molecule type" value="Genomic_DNA"/>
</dbReference>
<sequence>MADNNLQGLRVAILATDLFEEAELIEPRKALDAAGARTEVVSPKAGEIQAVQHDKKTQKVKVDRTLDSVSVDDYDAILLPGGAMNADALRIERKAQELVRHANEANMPIAVICHGPWLLVSAGLLQGRKMTSYKTIQDDIRNAGATWTDEQVVRDKNWVSSRQPSDIPAFNREMLALFAEARTRKDKAA</sequence>
<dbReference type="InterPro" id="IPR029062">
    <property type="entry name" value="Class_I_gatase-like"/>
</dbReference>
<dbReference type="PROSITE" id="PS51276">
    <property type="entry name" value="PEPTIDASE_C56_PFPI"/>
    <property type="match status" value="1"/>
</dbReference>
<dbReference type="PANTHER" id="PTHR42733">
    <property type="entry name" value="DJ-1 PROTEIN"/>
    <property type="match status" value="1"/>
</dbReference>
<dbReference type="EnsemblBacteria" id="ABF41317">
    <property type="protein sequence ID" value="ABF41317"/>
    <property type="gene ID" value="Acid345_2316"/>
</dbReference>
<dbReference type="InterPro" id="IPR006286">
    <property type="entry name" value="C56_PfpI-like"/>
</dbReference>
<dbReference type="KEGG" id="aba:Acid345_2316"/>
<dbReference type="CDD" id="cd03134">
    <property type="entry name" value="GATase1_PfpI_like"/>
    <property type="match status" value="1"/>
</dbReference>
<reference evidence="3 4" key="1">
    <citation type="journal article" date="2009" name="Appl. Environ. Microbiol.">
        <title>Three genomes from the phylum Acidobacteria provide insight into the lifestyles of these microorganisms in soils.</title>
        <authorList>
            <person name="Ward N.L."/>
            <person name="Challacombe J.F."/>
            <person name="Janssen P.H."/>
            <person name="Henrissat B."/>
            <person name="Coutinho P.M."/>
            <person name="Wu M."/>
            <person name="Xie G."/>
            <person name="Haft D.H."/>
            <person name="Sait M."/>
            <person name="Badger J."/>
            <person name="Barabote R.D."/>
            <person name="Bradley B."/>
            <person name="Brettin T.S."/>
            <person name="Brinkac L.M."/>
            <person name="Bruce D."/>
            <person name="Creasy T."/>
            <person name="Daugherty S.C."/>
            <person name="Davidsen T.M."/>
            <person name="DeBoy R.T."/>
            <person name="Detter J.C."/>
            <person name="Dodson R.J."/>
            <person name="Durkin A.S."/>
            <person name="Ganapathy A."/>
            <person name="Gwinn-Giglio M."/>
            <person name="Han C.S."/>
            <person name="Khouri H."/>
            <person name="Kiss H."/>
            <person name="Kothari S.P."/>
            <person name="Madupu R."/>
            <person name="Nelson K.E."/>
            <person name="Nelson W.C."/>
            <person name="Paulsen I."/>
            <person name="Penn K."/>
            <person name="Ren Q."/>
            <person name="Rosovitz M.J."/>
            <person name="Selengut J.D."/>
            <person name="Shrivastava S."/>
            <person name="Sullivan S.A."/>
            <person name="Tapia R."/>
            <person name="Thompson L.S."/>
            <person name="Watkins K.L."/>
            <person name="Yang Q."/>
            <person name="Yu C."/>
            <person name="Zafar N."/>
            <person name="Zhou L."/>
            <person name="Kuske C.R."/>
        </authorList>
    </citation>
    <scope>NUCLEOTIDE SEQUENCE [LARGE SCALE GENOMIC DNA]</scope>
    <source>
        <strain evidence="3 4">Ellin345</strain>
    </source>
</reference>
<evidence type="ECO:0000313" key="4">
    <source>
        <dbReference type="Proteomes" id="UP000002432"/>
    </source>
</evidence>
<feature type="domain" description="DJ-1/PfpI" evidence="2">
    <location>
        <begin position="10"/>
        <end position="176"/>
    </location>
</feature>
<dbReference type="RefSeq" id="WP_011523118.1">
    <property type="nucleotide sequence ID" value="NC_008009.1"/>
</dbReference>
<evidence type="ECO:0000259" key="2">
    <source>
        <dbReference type="Pfam" id="PF01965"/>
    </source>
</evidence>
<evidence type="ECO:0000313" key="3">
    <source>
        <dbReference type="EMBL" id="ABF41317.1"/>
    </source>
</evidence>
<dbReference type="Pfam" id="PF01965">
    <property type="entry name" value="DJ-1_PfpI"/>
    <property type="match status" value="1"/>
</dbReference>
<protein>
    <submittedName>
        <fullName evidence="3">Peptidase C56, PfpI</fullName>
    </submittedName>
</protein>
<dbReference type="PANTHER" id="PTHR42733:SF12">
    <property type="entry name" value="PROTEINASE"/>
    <property type="match status" value="1"/>
</dbReference>
<accession>Q1IP83</accession>
<evidence type="ECO:0000256" key="1">
    <source>
        <dbReference type="ARBA" id="ARBA00008542"/>
    </source>
</evidence>
<dbReference type="NCBIfam" id="TIGR01382">
    <property type="entry name" value="PfpI"/>
    <property type="match status" value="1"/>
</dbReference>
<dbReference type="HOGENOM" id="CLU_000445_44_4_0"/>
<organism evidence="3 4">
    <name type="scientific">Koribacter versatilis (strain Ellin345)</name>
    <dbReference type="NCBI Taxonomy" id="204669"/>
    <lineage>
        <taxon>Bacteria</taxon>
        <taxon>Pseudomonadati</taxon>
        <taxon>Acidobacteriota</taxon>
        <taxon>Terriglobia</taxon>
        <taxon>Terriglobales</taxon>
        <taxon>Candidatus Korobacteraceae</taxon>
        <taxon>Candidatus Korobacter</taxon>
    </lineage>
</organism>
<dbReference type="Proteomes" id="UP000002432">
    <property type="component" value="Chromosome"/>
</dbReference>
<gene>
    <name evidence="3" type="ordered locus">Acid345_2316</name>
</gene>
<dbReference type="eggNOG" id="COG0693">
    <property type="taxonomic scope" value="Bacteria"/>
</dbReference>
<name>Q1IP83_KORVE</name>
<dbReference type="SUPFAM" id="SSF52317">
    <property type="entry name" value="Class I glutamine amidotransferase-like"/>
    <property type="match status" value="1"/>
</dbReference>
<dbReference type="MEROPS" id="C56.001"/>
<comment type="similarity">
    <text evidence="1">Belongs to the peptidase C56 family.</text>
</comment>
<dbReference type="Gene3D" id="3.40.50.880">
    <property type="match status" value="1"/>
</dbReference>